<gene>
    <name evidence="2" type="ORF">A4A49_42285</name>
</gene>
<keyword evidence="3" id="KW-1185">Reference proteome</keyword>
<reference evidence="2" key="1">
    <citation type="submission" date="2016-11" db="EMBL/GenBank/DDBJ databases">
        <title>The genome of Nicotiana attenuata.</title>
        <authorList>
            <person name="Xu S."/>
            <person name="Brockmoeller T."/>
            <person name="Gaquerel E."/>
            <person name="Navarro A."/>
            <person name="Kuhl H."/>
            <person name="Gase K."/>
            <person name="Ling Z."/>
            <person name="Zhou W."/>
            <person name="Kreitzer C."/>
            <person name="Stanke M."/>
            <person name="Tang H."/>
            <person name="Lyons E."/>
            <person name="Pandey P."/>
            <person name="Pandey S.P."/>
            <person name="Timmermann B."/>
            <person name="Baldwin I.T."/>
        </authorList>
    </citation>
    <scope>NUCLEOTIDE SEQUENCE [LARGE SCALE GENOMIC DNA]</scope>
    <source>
        <strain evidence="2">UT</strain>
    </source>
</reference>
<comment type="caution">
    <text evidence="2">The sequence shown here is derived from an EMBL/GenBank/DDBJ whole genome shotgun (WGS) entry which is preliminary data.</text>
</comment>
<dbReference type="AlphaFoldDB" id="A0A1J6K1Y1"/>
<feature type="region of interest" description="Disordered" evidence="1">
    <location>
        <begin position="1"/>
        <end position="42"/>
    </location>
</feature>
<accession>A0A1J6K1Y1</accession>
<evidence type="ECO:0000256" key="1">
    <source>
        <dbReference type="SAM" id="MobiDB-lite"/>
    </source>
</evidence>
<dbReference type="Gramene" id="OIT19136">
    <property type="protein sequence ID" value="OIT19136"/>
    <property type="gene ID" value="A4A49_42285"/>
</dbReference>
<dbReference type="EMBL" id="MJEQ01009936">
    <property type="protein sequence ID" value="OIT19136.1"/>
    <property type="molecule type" value="Genomic_DNA"/>
</dbReference>
<organism evidence="2 3">
    <name type="scientific">Nicotiana attenuata</name>
    <name type="common">Coyote tobacco</name>
    <dbReference type="NCBI Taxonomy" id="49451"/>
    <lineage>
        <taxon>Eukaryota</taxon>
        <taxon>Viridiplantae</taxon>
        <taxon>Streptophyta</taxon>
        <taxon>Embryophyta</taxon>
        <taxon>Tracheophyta</taxon>
        <taxon>Spermatophyta</taxon>
        <taxon>Magnoliopsida</taxon>
        <taxon>eudicotyledons</taxon>
        <taxon>Gunneridae</taxon>
        <taxon>Pentapetalae</taxon>
        <taxon>asterids</taxon>
        <taxon>lamiids</taxon>
        <taxon>Solanales</taxon>
        <taxon>Solanaceae</taxon>
        <taxon>Nicotianoideae</taxon>
        <taxon>Nicotianeae</taxon>
        <taxon>Nicotiana</taxon>
    </lineage>
</organism>
<evidence type="ECO:0000313" key="3">
    <source>
        <dbReference type="Proteomes" id="UP000187609"/>
    </source>
</evidence>
<sequence length="157" mass="17474">MNLDVEFNKEDNIKEGSANVAEHDVPSDSTEPDLNASSIGGKTTKELEWQKYVNESVSIPSEIKNLPGICLELDLNPEQQQGSSETVSTRMENIQQFEITSPNTVTVMLPENQLLKVQDQDNEEGFSPVTKRKNQNKKKDKKKKQNEKAPTQGGGSN</sequence>
<protein>
    <submittedName>
        <fullName evidence="2">Uncharacterized protein</fullName>
    </submittedName>
</protein>
<feature type="compositionally biased region" description="Basic and acidic residues" evidence="1">
    <location>
        <begin position="1"/>
        <end position="14"/>
    </location>
</feature>
<feature type="compositionally biased region" description="Basic residues" evidence="1">
    <location>
        <begin position="130"/>
        <end position="145"/>
    </location>
</feature>
<proteinExistence type="predicted"/>
<dbReference type="Proteomes" id="UP000187609">
    <property type="component" value="Unassembled WGS sequence"/>
</dbReference>
<evidence type="ECO:0000313" key="2">
    <source>
        <dbReference type="EMBL" id="OIT19136.1"/>
    </source>
</evidence>
<name>A0A1J6K1Y1_NICAT</name>
<feature type="region of interest" description="Disordered" evidence="1">
    <location>
        <begin position="116"/>
        <end position="157"/>
    </location>
</feature>